<dbReference type="SUPFAM" id="SSF53901">
    <property type="entry name" value="Thiolase-like"/>
    <property type="match status" value="2"/>
</dbReference>
<dbReference type="Gene3D" id="3.40.47.10">
    <property type="match status" value="2"/>
</dbReference>
<keyword evidence="2" id="KW-0808">Transferase</keyword>
<dbReference type="EMBL" id="JBHSJD010000014">
    <property type="protein sequence ID" value="MFC5024290.1"/>
    <property type="molecule type" value="Genomic_DNA"/>
</dbReference>
<accession>A0ABV9XJ10</accession>
<dbReference type="RefSeq" id="WP_345686397.1">
    <property type="nucleotide sequence ID" value="NZ_BAABIT010000001.1"/>
</dbReference>
<reference evidence="6" key="1">
    <citation type="journal article" date="2019" name="Int. J. Syst. Evol. Microbiol.">
        <title>The Global Catalogue of Microorganisms (GCM) 10K type strain sequencing project: providing services to taxonomists for standard genome sequencing and annotation.</title>
        <authorList>
            <consortium name="The Broad Institute Genomics Platform"/>
            <consortium name="The Broad Institute Genome Sequencing Center for Infectious Disease"/>
            <person name="Wu L."/>
            <person name="Ma J."/>
        </authorList>
    </citation>
    <scope>NUCLEOTIDE SEQUENCE [LARGE SCALE GENOMIC DNA]</scope>
    <source>
        <strain evidence="6">CGMCC 4.1648</strain>
    </source>
</reference>
<comment type="caution">
    <text evidence="5">The sequence shown here is derived from an EMBL/GenBank/DDBJ whole genome shotgun (WGS) entry which is preliminary data.</text>
</comment>
<dbReference type="Pfam" id="PF02797">
    <property type="entry name" value="Chal_sti_synt_C"/>
    <property type="match status" value="1"/>
</dbReference>
<dbReference type="InterPro" id="IPR016039">
    <property type="entry name" value="Thiolase-like"/>
</dbReference>
<gene>
    <name evidence="5" type="ORF">ACFPM3_19365</name>
</gene>
<organism evidence="5 6">
    <name type="scientific">Streptomyces coeruleoprunus</name>
    <dbReference type="NCBI Taxonomy" id="285563"/>
    <lineage>
        <taxon>Bacteria</taxon>
        <taxon>Bacillati</taxon>
        <taxon>Actinomycetota</taxon>
        <taxon>Actinomycetes</taxon>
        <taxon>Kitasatosporales</taxon>
        <taxon>Streptomycetaceae</taxon>
        <taxon>Streptomyces</taxon>
    </lineage>
</organism>
<evidence type="ECO:0000259" key="4">
    <source>
        <dbReference type="Pfam" id="PF02797"/>
    </source>
</evidence>
<dbReference type="PANTHER" id="PTHR11877">
    <property type="entry name" value="HYDROXYMETHYLGLUTARYL-COA SYNTHASE"/>
    <property type="match status" value="1"/>
</dbReference>
<feature type="domain" description="Chalcone/stilbene synthase C-terminal" evidence="4">
    <location>
        <begin position="221"/>
        <end position="340"/>
    </location>
</feature>
<feature type="domain" description="Chalcone/stilbene synthase N-terminal" evidence="3">
    <location>
        <begin position="63"/>
        <end position="204"/>
    </location>
</feature>
<protein>
    <submittedName>
        <fullName evidence="5">PhlD</fullName>
    </submittedName>
</protein>
<dbReference type="InterPro" id="IPR012328">
    <property type="entry name" value="Chalcone/stilbene_synt_C"/>
</dbReference>
<evidence type="ECO:0000259" key="3">
    <source>
        <dbReference type="Pfam" id="PF00195"/>
    </source>
</evidence>
<keyword evidence="6" id="KW-1185">Reference proteome</keyword>
<sequence>MSFHVSRPHIVLPDHKVSTEDVVDDIAARHPDHPRLAAIRRVVRNCGVQTRYFTRPLGAPTVSGGAGIGERARAAFDDALAMAAAAAGRALTAAGLTTGDVDAIVTTHSTGWAVPNLDVALVERLGLRPTVRRVALTTLACAGGTQALIRACDLVAARPGSRVLVVAAEVISSVYNHADTGIEAMIYKALFGDSAGAAVVSSQPLGPGLVIDGPEASFEYVLPDSVDRYSGRIAGDGFHFESTKSALTAADDVLPALLDWLGGRPTEFGVIHPGSLRIIADTAGALGLSEHDARHSRETLSDEGNLGGVSVLRVLERVHAAPPRDGAPGVVVAYGPGFATAALRCRWHEAA</sequence>
<name>A0ABV9XJ10_9ACTN</name>
<proteinExistence type="inferred from homology"/>
<comment type="similarity">
    <text evidence="1">Belongs to the thiolase-like superfamily. Chalcone/stilbene synthases family.</text>
</comment>
<dbReference type="Proteomes" id="UP001595829">
    <property type="component" value="Unassembled WGS sequence"/>
</dbReference>
<evidence type="ECO:0000313" key="5">
    <source>
        <dbReference type="EMBL" id="MFC5024290.1"/>
    </source>
</evidence>
<dbReference type="InterPro" id="IPR001099">
    <property type="entry name" value="Chalcone/stilbene_synt_N"/>
</dbReference>
<dbReference type="PIRSF" id="PIRSF000451">
    <property type="entry name" value="PKS_III"/>
    <property type="match status" value="1"/>
</dbReference>
<dbReference type="Pfam" id="PF00195">
    <property type="entry name" value="Chal_sti_synt_N"/>
    <property type="match status" value="1"/>
</dbReference>
<dbReference type="PANTHER" id="PTHR11877:SF46">
    <property type="entry name" value="TYPE III POLYKETIDE SYNTHASE A"/>
    <property type="match status" value="1"/>
</dbReference>
<evidence type="ECO:0000313" key="6">
    <source>
        <dbReference type="Proteomes" id="UP001595829"/>
    </source>
</evidence>
<evidence type="ECO:0000256" key="2">
    <source>
        <dbReference type="ARBA" id="ARBA00022679"/>
    </source>
</evidence>
<dbReference type="InterPro" id="IPR011141">
    <property type="entry name" value="Polyketide_synthase_type-III"/>
</dbReference>
<evidence type="ECO:0000256" key="1">
    <source>
        <dbReference type="ARBA" id="ARBA00005531"/>
    </source>
</evidence>